<reference evidence="7 8" key="1">
    <citation type="submission" date="2023-08" db="EMBL/GenBank/DDBJ databases">
        <title>Black Yeasts Isolated from many extreme environments.</title>
        <authorList>
            <person name="Coleine C."/>
            <person name="Stajich J.E."/>
            <person name="Selbmann L."/>
        </authorList>
    </citation>
    <scope>NUCLEOTIDE SEQUENCE [LARGE SCALE GENOMIC DNA]</scope>
    <source>
        <strain evidence="7 8">CCFEE 5935</strain>
    </source>
</reference>
<feature type="compositionally biased region" description="Polar residues" evidence="5">
    <location>
        <begin position="544"/>
        <end position="561"/>
    </location>
</feature>
<dbReference type="GO" id="GO:0005829">
    <property type="term" value="C:cytosol"/>
    <property type="evidence" value="ECO:0007669"/>
    <property type="project" value="TreeGrafter"/>
</dbReference>
<proteinExistence type="inferred from homology"/>
<evidence type="ECO:0000313" key="7">
    <source>
        <dbReference type="EMBL" id="KAK5166827.1"/>
    </source>
</evidence>
<feature type="region of interest" description="Disordered" evidence="5">
    <location>
        <begin position="358"/>
        <end position="736"/>
    </location>
</feature>
<feature type="compositionally biased region" description="Low complexity" evidence="5">
    <location>
        <begin position="54"/>
        <end position="63"/>
    </location>
</feature>
<evidence type="ECO:0000256" key="1">
    <source>
        <dbReference type="ARBA" id="ARBA00005246"/>
    </source>
</evidence>
<sequence length="736" mass="80202">MHQHPRPSPRSSTPATNPSTNPERTNNPREQPPTRNRSSVDLTAYTERAGGEAGMAARTEGAASGSSDKENVRLNQIIQQFHTKSALMICGSRASLPPAYLKTGERRQNRWFNIVVDETDVLANDLQEWRRVDLYMERPSPMVIEIYLDTSHLPHNQALLCVDESGRPREVASASSRDGSPAPFRGGKRYPEIVLERWTIELGDRAMLSNKELDEPLPSVYKKGVVAFRSLYSFLRMLPAWRLYRQLGRQPGSSQALRMKFRIRQAHELNYDKHDDPLTRPLFAPREQQAPHYGLRGAQPARESTQHRQQTLSDLPTPAGALQARVDLRSLCDFTVASSESVISAALLSSDERYLTAQSGRSLPGNRSEQRREQYSSTAVPTTTRERPRGLLGAYGSLGTVHATDRRSSAVADTRQRAQEADTEEDDAMKRVGALREEAGTSPMPPGYFKNGPMNPNPSPRQKDSPLSKLGSLATSPRPTPSPRPSPNPIYPPSPQYASGSASSSKRTSLNALPQQQLRNPSLSNEVAVASSGSSSPKPAPVRYSSSFANRPRRWTSSSKAGESNTSSGRGSSDSKEKLSHLQEGTPGSSGSGKTDDEDIASFISDLERSKDTRFASPPPSSAAPSRGGGHVVNLGKYSALKTDSSALAEEMSSSSLIQSTPPSRRLSNVPGLSVSSSPSRVQPHAPHVRSRLSTHSIVEESAGAVGASGSSGQRTGMLEEEEDDELPFLFQHDDD</sequence>
<dbReference type="Proteomes" id="UP001337655">
    <property type="component" value="Unassembled WGS sequence"/>
</dbReference>
<evidence type="ECO:0000259" key="6">
    <source>
        <dbReference type="Pfam" id="PF10033"/>
    </source>
</evidence>
<feature type="compositionally biased region" description="Low complexity" evidence="5">
    <location>
        <begin position="645"/>
        <end position="664"/>
    </location>
</feature>
<feature type="compositionally biased region" description="Low complexity" evidence="5">
    <location>
        <begin position="9"/>
        <end position="22"/>
    </location>
</feature>
<feature type="compositionally biased region" description="Low complexity" evidence="5">
    <location>
        <begin position="562"/>
        <end position="572"/>
    </location>
</feature>
<dbReference type="EMBL" id="JAVRRT010000012">
    <property type="protein sequence ID" value="KAK5166827.1"/>
    <property type="molecule type" value="Genomic_DNA"/>
</dbReference>
<dbReference type="InterPro" id="IPR018731">
    <property type="entry name" value="Atg13_N"/>
</dbReference>
<evidence type="ECO:0000313" key="8">
    <source>
        <dbReference type="Proteomes" id="UP001337655"/>
    </source>
</evidence>
<dbReference type="PANTHER" id="PTHR13430">
    <property type="match status" value="1"/>
</dbReference>
<dbReference type="GO" id="GO:1990316">
    <property type="term" value="C:Atg1/ULK1 kinase complex"/>
    <property type="evidence" value="ECO:0007669"/>
    <property type="project" value="InterPro"/>
</dbReference>
<gene>
    <name evidence="7" type="primary">ATG13</name>
    <name evidence="7" type="ORF">LTR77_007556</name>
</gene>
<comment type="similarity">
    <text evidence="1 4">Belongs to the ATG13 family. Fungi subfamily.</text>
</comment>
<feature type="compositionally biased region" description="Low complexity" evidence="5">
    <location>
        <begin position="700"/>
        <end position="713"/>
    </location>
</feature>
<feature type="compositionally biased region" description="Polar residues" evidence="5">
    <location>
        <begin position="23"/>
        <end position="41"/>
    </location>
</feature>
<feature type="compositionally biased region" description="Basic and acidic residues" evidence="5">
    <location>
        <begin position="428"/>
        <end position="439"/>
    </location>
</feature>
<organism evidence="7 8">
    <name type="scientific">Saxophila tyrrhenica</name>
    <dbReference type="NCBI Taxonomy" id="1690608"/>
    <lineage>
        <taxon>Eukaryota</taxon>
        <taxon>Fungi</taxon>
        <taxon>Dikarya</taxon>
        <taxon>Ascomycota</taxon>
        <taxon>Pezizomycotina</taxon>
        <taxon>Dothideomycetes</taxon>
        <taxon>Dothideomycetidae</taxon>
        <taxon>Mycosphaerellales</taxon>
        <taxon>Extremaceae</taxon>
        <taxon>Saxophila</taxon>
    </lineage>
</organism>
<evidence type="ECO:0000256" key="2">
    <source>
        <dbReference type="ARBA" id="ARBA00013801"/>
    </source>
</evidence>
<feature type="compositionally biased region" description="Polar residues" evidence="5">
    <location>
        <begin position="506"/>
        <end position="525"/>
    </location>
</feature>
<dbReference type="GeneID" id="89928892"/>
<name>A0AAV9P5S3_9PEZI</name>
<dbReference type="AlphaFoldDB" id="A0AAV9P5S3"/>
<feature type="domain" description="Autophagy-related protein 13 N-terminal" evidence="6">
    <location>
        <begin position="78"/>
        <end position="334"/>
    </location>
</feature>
<feature type="compositionally biased region" description="Basic and acidic residues" evidence="5">
    <location>
        <begin position="403"/>
        <end position="420"/>
    </location>
</feature>
<dbReference type="GO" id="GO:0034497">
    <property type="term" value="P:protein localization to phagophore assembly site"/>
    <property type="evidence" value="ECO:0007669"/>
    <property type="project" value="TreeGrafter"/>
</dbReference>
<dbReference type="Gene3D" id="3.30.900.10">
    <property type="entry name" value="HORMA domain"/>
    <property type="match status" value="1"/>
</dbReference>
<feature type="compositionally biased region" description="Polar residues" evidence="5">
    <location>
        <begin position="358"/>
        <end position="367"/>
    </location>
</feature>
<evidence type="ECO:0000256" key="3">
    <source>
        <dbReference type="ARBA" id="ARBA00023006"/>
    </source>
</evidence>
<feature type="compositionally biased region" description="Pro residues" evidence="5">
    <location>
        <begin position="478"/>
        <end position="495"/>
    </location>
</feature>
<feature type="compositionally biased region" description="Low complexity" evidence="5">
    <location>
        <begin position="527"/>
        <end position="537"/>
    </location>
</feature>
<accession>A0AAV9P5S3</accession>
<keyword evidence="8" id="KW-1185">Reference proteome</keyword>
<feature type="region of interest" description="Disordered" evidence="5">
    <location>
        <begin position="296"/>
        <end position="318"/>
    </location>
</feature>
<feature type="compositionally biased region" description="Low complexity" evidence="5">
    <location>
        <begin position="496"/>
        <end position="505"/>
    </location>
</feature>
<keyword evidence="3 4" id="KW-0072">Autophagy</keyword>
<protein>
    <recommendedName>
        <fullName evidence="2 4">Autophagy-related protein 13</fullName>
    </recommendedName>
</protein>
<dbReference type="Pfam" id="PF10033">
    <property type="entry name" value="ATG13"/>
    <property type="match status" value="1"/>
</dbReference>
<dbReference type="InterPro" id="IPR040182">
    <property type="entry name" value="ATG13"/>
</dbReference>
<dbReference type="GO" id="GO:0000407">
    <property type="term" value="C:phagophore assembly site"/>
    <property type="evidence" value="ECO:0007669"/>
    <property type="project" value="TreeGrafter"/>
</dbReference>
<feature type="region of interest" description="Disordered" evidence="5">
    <location>
        <begin position="1"/>
        <end position="68"/>
    </location>
</feature>
<dbReference type="GO" id="GO:0034727">
    <property type="term" value="P:piecemeal microautophagy of the nucleus"/>
    <property type="evidence" value="ECO:0007669"/>
    <property type="project" value="TreeGrafter"/>
</dbReference>
<dbReference type="PANTHER" id="PTHR13430:SF4">
    <property type="entry name" value="AUTOPHAGY-RELATED PROTEIN 13"/>
    <property type="match status" value="1"/>
</dbReference>
<dbReference type="GO" id="GO:0000423">
    <property type="term" value="P:mitophagy"/>
    <property type="evidence" value="ECO:0007669"/>
    <property type="project" value="TreeGrafter"/>
</dbReference>
<dbReference type="InterPro" id="IPR036570">
    <property type="entry name" value="HORMA_dom_sf"/>
</dbReference>
<dbReference type="RefSeq" id="XP_064656635.1">
    <property type="nucleotide sequence ID" value="XM_064804793.1"/>
</dbReference>
<evidence type="ECO:0000256" key="5">
    <source>
        <dbReference type="SAM" id="MobiDB-lite"/>
    </source>
</evidence>
<comment type="caution">
    <text evidence="7">The sequence shown here is derived from an EMBL/GenBank/DDBJ whole genome shotgun (WGS) entry which is preliminary data.</text>
</comment>
<evidence type="ECO:0000256" key="4">
    <source>
        <dbReference type="RuleBase" id="RU361214"/>
    </source>
</evidence>